<dbReference type="RefSeq" id="WP_079558719.1">
    <property type="nucleotide sequence ID" value="NZ_CP021904.1"/>
</dbReference>
<protein>
    <submittedName>
        <fullName evidence="2">Uncharacterized protein</fullName>
    </submittedName>
</protein>
<dbReference type="Proteomes" id="UP000191055">
    <property type="component" value="Unassembled WGS sequence"/>
</dbReference>
<feature type="transmembrane region" description="Helical" evidence="1">
    <location>
        <begin position="38"/>
        <end position="57"/>
    </location>
</feature>
<feature type="transmembrane region" description="Helical" evidence="1">
    <location>
        <begin position="12"/>
        <end position="32"/>
    </location>
</feature>
<dbReference type="AlphaFoldDB" id="A0A1T5HTB9"/>
<keyword evidence="1" id="KW-0472">Membrane</keyword>
<accession>A0A1T5HTB9</accession>
<evidence type="ECO:0000313" key="2">
    <source>
        <dbReference type="EMBL" id="SKC23761.1"/>
    </source>
</evidence>
<evidence type="ECO:0000313" key="3">
    <source>
        <dbReference type="Proteomes" id="UP000191055"/>
    </source>
</evidence>
<evidence type="ECO:0000256" key="1">
    <source>
        <dbReference type="SAM" id="Phobius"/>
    </source>
</evidence>
<keyword evidence="1" id="KW-0812">Transmembrane</keyword>
<keyword evidence="3" id="KW-1185">Reference proteome</keyword>
<proteinExistence type="predicted"/>
<dbReference type="OrthoDB" id="9947868at2"/>
<name>A0A1T5HTB9_9BACT</name>
<organism evidence="2 3">
    <name type="scientific">Alkalitalea saponilacus</name>
    <dbReference type="NCBI Taxonomy" id="889453"/>
    <lineage>
        <taxon>Bacteria</taxon>
        <taxon>Pseudomonadati</taxon>
        <taxon>Bacteroidota</taxon>
        <taxon>Bacteroidia</taxon>
        <taxon>Marinilabiliales</taxon>
        <taxon>Marinilabiliaceae</taxon>
        <taxon>Alkalitalea</taxon>
    </lineage>
</organism>
<dbReference type="EMBL" id="FUYV01000020">
    <property type="protein sequence ID" value="SKC23761.1"/>
    <property type="molecule type" value="Genomic_DNA"/>
</dbReference>
<gene>
    <name evidence="2" type="ORF">SAMN03080601_03046</name>
</gene>
<reference evidence="2 3" key="1">
    <citation type="submission" date="2017-02" db="EMBL/GenBank/DDBJ databases">
        <authorList>
            <person name="Peterson S.W."/>
        </authorList>
    </citation>
    <scope>NUCLEOTIDE SEQUENCE [LARGE SCALE GENOMIC DNA]</scope>
    <source>
        <strain evidence="2 3">DSM 24412</strain>
    </source>
</reference>
<sequence>MSTKVSSVINKTQIVINIIIVFTLINYFLKVIPYQDVFIGAAIILGSVNFFLIAVFARKKEKK</sequence>
<keyword evidence="1" id="KW-1133">Transmembrane helix</keyword>
<dbReference type="KEGG" id="asx:CDL62_09045"/>